<dbReference type="AlphaFoldDB" id="A0AAV2Z7L4"/>
<evidence type="ECO:0000313" key="2">
    <source>
        <dbReference type="EMBL" id="DBA03356.1"/>
    </source>
</evidence>
<dbReference type="PANTHER" id="PTHR10492">
    <property type="match status" value="1"/>
</dbReference>
<keyword evidence="3" id="KW-1185">Reference proteome</keyword>
<dbReference type="Proteomes" id="UP001146120">
    <property type="component" value="Unassembled WGS sequence"/>
</dbReference>
<dbReference type="InterPro" id="IPR049163">
    <property type="entry name" value="Pif1-like_2B_dom"/>
</dbReference>
<organism evidence="2 3">
    <name type="scientific">Lagenidium giganteum</name>
    <dbReference type="NCBI Taxonomy" id="4803"/>
    <lineage>
        <taxon>Eukaryota</taxon>
        <taxon>Sar</taxon>
        <taxon>Stramenopiles</taxon>
        <taxon>Oomycota</taxon>
        <taxon>Peronosporomycetes</taxon>
        <taxon>Pythiales</taxon>
        <taxon>Pythiaceae</taxon>
    </lineage>
</organism>
<dbReference type="Pfam" id="PF21530">
    <property type="entry name" value="Pif1_2B_dom"/>
    <property type="match status" value="1"/>
</dbReference>
<sequence length="265" mass="29825">MAWISRRSTLFRWELGTDVWCIEYDSDIPLEHQCSGSTINDLIDEVFADLQHHQGDLEYLVSRAILCPKSSHVDAMNDLILQRLDRVARMYHTIDSVDVSTDALYPTEFLNSLNISGLSPHKLTHKIGMVLILLRSISILQTWCSGTRLILRGFSNNYLKAEVATGDQAGKIVMLPRIPICLTSLPLNFKRRQFPVRPVFAITINKSQGQTLAVAGLYLPQPVFAHGKLYVAVSRESIASGLKTLSLDRVGNKRTSMKNVVYREI</sequence>
<dbReference type="InterPro" id="IPR027417">
    <property type="entry name" value="P-loop_NTPase"/>
</dbReference>
<proteinExistence type="predicted"/>
<reference evidence="2" key="1">
    <citation type="submission" date="2022-11" db="EMBL/GenBank/DDBJ databases">
        <authorList>
            <person name="Morgan W.R."/>
            <person name="Tartar A."/>
        </authorList>
    </citation>
    <scope>NUCLEOTIDE SEQUENCE</scope>
    <source>
        <strain evidence="2">ARSEF 373</strain>
    </source>
</reference>
<protein>
    <recommendedName>
        <fullName evidence="1">DNA helicase Pif1-like 2B domain-containing protein</fullName>
    </recommendedName>
</protein>
<dbReference type="SUPFAM" id="SSF52540">
    <property type="entry name" value="P-loop containing nucleoside triphosphate hydrolases"/>
    <property type="match status" value="1"/>
</dbReference>
<name>A0AAV2Z7L4_9STRA</name>
<evidence type="ECO:0000259" key="1">
    <source>
        <dbReference type="Pfam" id="PF21530"/>
    </source>
</evidence>
<reference evidence="2" key="2">
    <citation type="journal article" date="2023" name="Microbiol Resour">
        <title>Decontamination and Annotation of the Draft Genome Sequence of the Oomycete Lagenidium giganteum ARSEF 373.</title>
        <authorList>
            <person name="Morgan W.R."/>
            <person name="Tartar A."/>
        </authorList>
    </citation>
    <scope>NUCLEOTIDE SEQUENCE</scope>
    <source>
        <strain evidence="2">ARSEF 373</strain>
    </source>
</reference>
<evidence type="ECO:0000313" key="3">
    <source>
        <dbReference type="Proteomes" id="UP001146120"/>
    </source>
</evidence>
<gene>
    <name evidence="2" type="ORF">N0F65_004633</name>
</gene>
<feature type="domain" description="DNA helicase Pif1-like 2B" evidence="1">
    <location>
        <begin position="108"/>
        <end position="152"/>
    </location>
</feature>
<dbReference type="EMBL" id="DAKRPA010000020">
    <property type="protein sequence ID" value="DBA03356.1"/>
    <property type="molecule type" value="Genomic_DNA"/>
</dbReference>
<accession>A0AAV2Z7L4</accession>
<comment type="caution">
    <text evidence="2">The sequence shown here is derived from an EMBL/GenBank/DDBJ whole genome shotgun (WGS) entry which is preliminary data.</text>
</comment>
<dbReference type="PANTHER" id="PTHR10492:SF57">
    <property type="entry name" value="ATP-DEPENDENT DNA HELICASE"/>
    <property type="match status" value="1"/>
</dbReference>